<dbReference type="SMART" id="SM00267">
    <property type="entry name" value="GGDEF"/>
    <property type="match status" value="1"/>
</dbReference>
<dbReference type="Pfam" id="PF00563">
    <property type="entry name" value="EAL"/>
    <property type="match status" value="1"/>
</dbReference>
<dbReference type="InterPro" id="IPR029787">
    <property type="entry name" value="Nucleotide_cyclase"/>
</dbReference>
<dbReference type="SMART" id="SM00052">
    <property type="entry name" value="EAL"/>
    <property type="match status" value="1"/>
</dbReference>
<protein>
    <submittedName>
        <fullName evidence="4">EAL domain-containing protein</fullName>
    </submittedName>
</protein>
<dbReference type="PANTHER" id="PTHR44757:SF2">
    <property type="entry name" value="BIOFILM ARCHITECTURE MAINTENANCE PROTEIN MBAA"/>
    <property type="match status" value="1"/>
</dbReference>
<dbReference type="CDD" id="cd01949">
    <property type="entry name" value="GGDEF"/>
    <property type="match status" value="1"/>
</dbReference>
<evidence type="ECO:0000313" key="4">
    <source>
        <dbReference type="EMBL" id="MCF2948528.1"/>
    </source>
</evidence>
<keyword evidence="1" id="KW-0472">Membrane</keyword>
<dbReference type="Gene3D" id="3.30.70.270">
    <property type="match status" value="1"/>
</dbReference>
<dbReference type="InterPro" id="IPR035919">
    <property type="entry name" value="EAL_sf"/>
</dbReference>
<evidence type="ECO:0000259" key="2">
    <source>
        <dbReference type="PROSITE" id="PS50883"/>
    </source>
</evidence>
<dbReference type="SUPFAM" id="SSF141868">
    <property type="entry name" value="EAL domain-like"/>
    <property type="match status" value="1"/>
</dbReference>
<comment type="caution">
    <text evidence="4">The sequence shown here is derived from an EMBL/GenBank/DDBJ whole genome shotgun (WGS) entry which is preliminary data.</text>
</comment>
<sequence>MKLLNTEAILTLCENDIKSADLALNTLNRYQNGEVSLLALQEQIMTALSDFKNNSNKFEQPVERTTNFVAKATIWLIILCSLIVLSITLFISISVSRVLTKREETMKALAQSEEHDRQLAYLDTLTGLPNRNILEDNITHAISNASRNHSIFAVMFIDLDQFKDINDTLGHTIGDKLLVKMANRISLAMRDNDLVVRFGGDEFVAIIDCFDSVETIDCVATRIIETIRKPVRLADSEILITASIGIACYPENGKDPTSLLKHADTALYQAKSAGKNQFQPYDSLSASIQNRKLKIAKQLRNAIKNNEFSLVYQPIVQLSSGRTVGSEALIRWTNAENETIGPDEFIPVAEHSGQIIEIGNWVLQKACEQCKTWHSAGTMKHIMAINVSSFQLKAPFFAKGLSDILTSLSLPAECIHIEITENIAITEDKMSVSALYEISDLGIKLLLDDFGTGYSCLSYLKNLPFDILKIDRSFMPANNTIASTIIAMGHELKMEIIAEGIETLDCYRFLNKLNCQYGQGYLFQKPVPPSKFDIFRQFNQEVLACTLPNH</sequence>
<dbReference type="Pfam" id="PF00990">
    <property type="entry name" value="GGDEF"/>
    <property type="match status" value="1"/>
</dbReference>
<keyword evidence="1" id="KW-0812">Transmembrane</keyword>
<dbReference type="PROSITE" id="PS50887">
    <property type="entry name" value="GGDEF"/>
    <property type="match status" value="1"/>
</dbReference>
<dbReference type="PROSITE" id="PS50883">
    <property type="entry name" value="EAL"/>
    <property type="match status" value="1"/>
</dbReference>
<reference evidence="4 5" key="1">
    <citation type="submission" date="2022-01" db="EMBL/GenBank/DDBJ databases">
        <title>Paraglaciecola sp. G1-23.</title>
        <authorList>
            <person name="Jin M.S."/>
            <person name="Han D.M."/>
            <person name="Kim H.M."/>
            <person name="Jeon C.O."/>
        </authorList>
    </citation>
    <scope>NUCLEOTIDE SEQUENCE [LARGE SCALE GENOMIC DNA]</scope>
    <source>
        <strain evidence="4 5">G1-23</strain>
    </source>
</reference>
<dbReference type="Gene3D" id="3.20.20.450">
    <property type="entry name" value="EAL domain"/>
    <property type="match status" value="1"/>
</dbReference>
<feature type="transmembrane region" description="Helical" evidence="1">
    <location>
        <begin position="74"/>
        <end position="99"/>
    </location>
</feature>
<evidence type="ECO:0000259" key="3">
    <source>
        <dbReference type="PROSITE" id="PS50887"/>
    </source>
</evidence>
<dbReference type="InterPro" id="IPR001633">
    <property type="entry name" value="EAL_dom"/>
</dbReference>
<dbReference type="InterPro" id="IPR052155">
    <property type="entry name" value="Biofilm_reg_signaling"/>
</dbReference>
<dbReference type="InterPro" id="IPR000160">
    <property type="entry name" value="GGDEF_dom"/>
</dbReference>
<dbReference type="CDD" id="cd01948">
    <property type="entry name" value="EAL"/>
    <property type="match status" value="1"/>
</dbReference>
<name>A0ABS9D6H1_9ALTE</name>
<feature type="domain" description="GGDEF" evidence="3">
    <location>
        <begin position="150"/>
        <end position="283"/>
    </location>
</feature>
<evidence type="ECO:0000313" key="5">
    <source>
        <dbReference type="Proteomes" id="UP001521137"/>
    </source>
</evidence>
<keyword evidence="5" id="KW-1185">Reference proteome</keyword>
<proteinExistence type="predicted"/>
<accession>A0ABS9D6H1</accession>
<dbReference type="InterPro" id="IPR043128">
    <property type="entry name" value="Rev_trsase/Diguanyl_cyclase"/>
</dbReference>
<feature type="domain" description="EAL" evidence="2">
    <location>
        <begin position="292"/>
        <end position="540"/>
    </location>
</feature>
<dbReference type="RefSeq" id="WP_235312385.1">
    <property type="nucleotide sequence ID" value="NZ_JAKGAS010000005.1"/>
</dbReference>
<gene>
    <name evidence="4" type="ORF">L0668_10455</name>
</gene>
<dbReference type="NCBIfam" id="TIGR00254">
    <property type="entry name" value="GGDEF"/>
    <property type="match status" value="1"/>
</dbReference>
<evidence type="ECO:0000256" key="1">
    <source>
        <dbReference type="SAM" id="Phobius"/>
    </source>
</evidence>
<dbReference type="SUPFAM" id="SSF55073">
    <property type="entry name" value="Nucleotide cyclase"/>
    <property type="match status" value="1"/>
</dbReference>
<keyword evidence="1" id="KW-1133">Transmembrane helix</keyword>
<dbReference type="EMBL" id="JAKGAS010000005">
    <property type="protein sequence ID" value="MCF2948528.1"/>
    <property type="molecule type" value="Genomic_DNA"/>
</dbReference>
<dbReference type="PANTHER" id="PTHR44757">
    <property type="entry name" value="DIGUANYLATE CYCLASE DGCP"/>
    <property type="match status" value="1"/>
</dbReference>
<dbReference type="Proteomes" id="UP001521137">
    <property type="component" value="Unassembled WGS sequence"/>
</dbReference>
<organism evidence="4 5">
    <name type="scientific">Paraglaciecola algarum</name>
    <dbReference type="NCBI Taxonomy" id="3050085"/>
    <lineage>
        <taxon>Bacteria</taxon>
        <taxon>Pseudomonadati</taxon>
        <taxon>Pseudomonadota</taxon>
        <taxon>Gammaproteobacteria</taxon>
        <taxon>Alteromonadales</taxon>
        <taxon>Alteromonadaceae</taxon>
        <taxon>Paraglaciecola</taxon>
    </lineage>
</organism>